<proteinExistence type="inferred from homology"/>
<feature type="chain" id="PRO_5045476940" description="Polygalacturonase" evidence="5">
    <location>
        <begin position="27"/>
        <end position="408"/>
    </location>
</feature>
<dbReference type="Pfam" id="PF00295">
    <property type="entry name" value="Glyco_hydro_28"/>
    <property type="match status" value="1"/>
</dbReference>
<dbReference type="InterPro" id="IPR000743">
    <property type="entry name" value="Glyco_hydro_28"/>
</dbReference>
<keyword evidence="3 4" id="KW-0326">Glycosidase</keyword>
<evidence type="ECO:0000313" key="6">
    <source>
        <dbReference type="EMBL" id="KAK8554192.1"/>
    </source>
</evidence>
<protein>
    <recommendedName>
        <fullName evidence="8">Polygalacturonase</fullName>
    </recommendedName>
</protein>
<evidence type="ECO:0000256" key="4">
    <source>
        <dbReference type="RuleBase" id="RU361169"/>
    </source>
</evidence>
<sequence>MGAAAAPIPHLTVITFLFLFPTIIRSHTPTISVKDFGAIGDGKHYDTFAIQSAIESCHTKPCYVTFPTGTYLTATIYLKSNVILDIPKDTTILGGTKLEDYPKESHKWYVILAENASNVGITGGGVVDGQGSEFVVKFDQRKNVMVSWNQTGACSGDECRPRLVGFLDSTNVRVWNVTFTQPAYWCLHIVRCQNTSIHDVSIYGDFNTPNNDGIDIEDSNNTVITRCHIDTGDDAICPKTYTGPLYNLTATNSWIRTKSSAIKLGSASWFEFKNLVFDNITIVDSHRGLGFQIRDGVILCRRCKRCSEGGLLRNLRFININLTYRRWTNYKGGLIDYRPGCQGLVNHSVAGIIMEHIDGLEVENVNMKWIDGRTAQWNNPLDFRPSTVNNISLLNFRSGFNRSGFDTQ</sequence>
<dbReference type="PANTHER" id="PTHR31339:SF0">
    <property type="entry name" value="PECTIN LYASE-LIKE SUPERFAMILY PROTEIN"/>
    <property type="match status" value="1"/>
</dbReference>
<keyword evidence="5" id="KW-0732">Signal</keyword>
<keyword evidence="2 4" id="KW-0378">Hydrolase</keyword>
<evidence type="ECO:0000256" key="5">
    <source>
        <dbReference type="SAM" id="SignalP"/>
    </source>
</evidence>
<accession>A0ABR2E9P2</accession>
<feature type="signal peptide" evidence="5">
    <location>
        <begin position="1"/>
        <end position="26"/>
    </location>
</feature>
<dbReference type="InterPro" id="IPR012334">
    <property type="entry name" value="Pectin_lyas_fold"/>
</dbReference>
<evidence type="ECO:0008006" key="8">
    <source>
        <dbReference type="Google" id="ProtNLM"/>
    </source>
</evidence>
<dbReference type="EMBL" id="JBBPBM010000019">
    <property type="protein sequence ID" value="KAK8554192.1"/>
    <property type="molecule type" value="Genomic_DNA"/>
</dbReference>
<evidence type="ECO:0000256" key="1">
    <source>
        <dbReference type="ARBA" id="ARBA00008834"/>
    </source>
</evidence>
<dbReference type="Proteomes" id="UP001472677">
    <property type="component" value="Unassembled WGS sequence"/>
</dbReference>
<dbReference type="Gene3D" id="2.160.20.10">
    <property type="entry name" value="Single-stranded right-handed beta-helix, Pectin lyase-like"/>
    <property type="match status" value="1"/>
</dbReference>
<evidence type="ECO:0000313" key="7">
    <source>
        <dbReference type="Proteomes" id="UP001472677"/>
    </source>
</evidence>
<name>A0ABR2E9P2_9ROSI</name>
<dbReference type="InterPro" id="IPR011050">
    <property type="entry name" value="Pectin_lyase_fold/virulence"/>
</dbReference>
<dbReference type="SUPFAM" id="SSF51126">
    <property type="entry name" value="Pectin lyase-like"/>
    <property type="match status" value="1"/>
</dbReference>
<evidence type="ECO:0000256" key="3">
    <source>
        <dbReference type="ARBA" id="ARBA00023295"/>
    </source>
</evidence>
<evidence type="ECO:0000256" key="2">
    <source>
        <dbReference type="ARBA" id="ARBA00022801"/>
    </source>
</evidence>
<dbReference type="PANTHER" id="PTHR31339">
    <property type="entry name" value="PECTIN LYASE-RELATED"/>
    <property type="match status" value="1"/>
</dbReference>
<comment type="similarity">
    <text evidence="1 4">Belongs to the glycosyl hydrolase 28 family.</text>
</comment>
<comment type="caution">
    <text evidence="6">The sequence shown here is derived from an EMBL/GenBank/DDBJ whole genome shotgun (WGS) entry which is preliminary data.</text>
</comment>
<gene>
    <name evidence="6" type="ORF">V6N12_031161</name>
</gene>
<organism evidence="6 7">
    <name type="scientific">Hibiscus sabdariffa</name>
    <name type="common">roselle</name>
    <dbReference type="NCBI Taxonomy" id="183260"/>
    <lineage>
        <taxon>Eukaryota</taxon>
        <taxon>Viridiplantae</taxon>
        <taxon>Streptophyta</taxon>
        <taxon>Embryophyta</taxon>
        <taxon>Tracheophyta</taxon>
        <taxon>Spermatophyta</taxon>
        <taxon>Magnoliopsida</taxon>
        <taxon>eudicotyledons</taxon>
        <taxon>Gunneridae</taxon>
        <taxon>Pentapetalae</taxon>
        <taxon>rosids</taxon>
        <taxon>malvids</taxon>
        <taxon>Malvales</taxon>
        <taxon>Malvaceae</taxon>
        <taxon>Malvoideae</taxon>
        <taxon>Hibiscus</taxon>
    </lineage>
</organism>
<dbReference type="InterPro" id="IPR051801">
    <property type="entry name" value="GH28_Enzymes"/>
</dbReference>
<keyword evidence="7" id="KW-1185">Reference proteome</keyword>
<reference evidence="6 7" key="1">
    <citation type="journal article" date="2024" name="G3 (Bethesda)">
        <title>Genome assembly of Hibiscus sabdariffa L. provides insights into metabolisms of medicinal natural products.</title>
        <authorList>
            <person name="Kim T."/>
        </authorList>
    </citation>
    <scope>NUCLEOTIDE SEQUENCE [LARGE SCALE GENOMIC DNA]</scope>
    <source>
        <strain evidence="6">TK-2024</strain>
        <tissue evidence="6">Old leaves</tissue>
    </source>
</reference>